<accession>A0A1B1DUM8</accession>
<dbReference type="GeneID" id="30907633"/>
<keyword evidence="2" id="KW-1185">Reference proteome</keyword>
<dbReference type="RefSeq" id="XP_019913191.1">
    <property type="nucleotide sequence ID" value="XM_020057719.1"/>
</dbReference>
<evidence type="ECO:0000313" key="2">
    <source>
        <dbReference type="Proteomes" id="UP000092716"/>
    </source>
</evidence>
<proteinExistence type="predicted"/>
<evidence type="ECO:0000313" key="1">
    <source>
        <dbReference type="EMBL" id="ANQ06496.1"/>
    </source>
</evidence>
<dbReference type="KEGG" id="pcot:PCOAH_00009100"/>
<gene>
    <name evidence="1" type="ORF">PCOAH_00009100</name>
</gene>
<dbReference type="AlphaFoldDB" id="A0A1B1DUM8"/>
<name>A0A1B1DUM8_9APIC</name>
<dbReference type="VEuPathDB" id="PlasmoDB:PCOAH_00009100"/>
<dbReference type="OrthoDB" id="10250354at2759"/>
<organism evidence="1 2">
    <name type="scientific">Plasmodium coatneyi</name>
    <dbReference type="NCBI Taxonomy" id="208452"/>
    <lineage>
        <taxon>Eukaryota</taxon>
        <taxon>Sar</taxon>
        <taxon>Alveolata</taxon>
        <taxon>Apicomplexa</taxon>
        <taxon>Aconoidasida</taxon>
        <taxon>Haemosporida</taxon>
        <taxon>Plasmodiidae</taxon>
        <taxon>Plasmodium</taxon>
    </lineage>
</organism>
<protein>
    <submittedName>
        <fullName evidence="1">Uncharacterized protein</fullName>
    </submittedName>
</protein>
<sequence length="84" mass="9943">MMFLRKVFLRNRFQVQFLASGLGFGRKILFLRKMSLRNRFQVQIPGLERKTLFLRKKFQVQIPGLGKGDFLPKEGVPKEYVPKE</sequence>
<dbReference type="Proteomes" id="UP000092716">
    <property type="component" value="Chromosome 4"/>
</dbReference>
<reference evidence="2" key="1">
    <citation type="submission" date="2016-06" db="EMBL/GenBank/DDBJ databases">
        <title>First high quality genome sequence of Plasmodium coatneyi using continuous long reads from single molecule, real-time sequencing.</title>
        <authorList>
            <person name="Chien J.-T."/>
            <person name="Pakala S.B."/>
            <person name="Geraldo J.A."/>
            <person name="Lapp S.A."/>
            <person name="Barnwell J.W."/>
            <person name="Kissinger J.C."/>
            <person name="Galinski M.R."/>
            <person name="Humphrey J.C."/>
        </authorList>
    </citation>
    <scope>NUCLEOTIDE SEQUENCE [LARGE SCALE GENOMIC DNA]</scope>
    <source>
        <strain evidence="2">Hackeri</strain>
    </source>
</reference>
<dbReference type="EMBL" id="CP016242">
    <property type="protein sequence ID" value="ANQ06496.1"/>
    <property type="molecule type" value="Genomic_DNA"/>
</dbReference>